<dbReference type="AlphaFoldDB" id="A0A4P9XQS0"/>
<reference evidence="2" key="1">
    <citation type="journal article" date="2018" name="Nat. Microbiol.">
        <title>Leveraging single-cell genomics to expand the fungal tree of life.</title>
        <authorList>
            <person name="Ahrendt S.R."/>
            <person name="Quandt C.A."/>
            <person name="Ciobanu D."/>
            <person name="Clum A."/>
            <person name="Salamov A."/>
            <person name="Andreopoulos B."/>
            <person name="Cheng J.F."/>
            <person name="Woyke T."/>
            <person name="Pelin A."/>
            <person name="Henrissat B."/>
            <person name="Reynolds N.K."/>
            <person name="Benny G.L."/>
            <person name="Smith M.E."/>
            <person name="James T.Y."/>
            <person name="Grigoriev I.V."/>
        </authorList>
    </citation>
    <scope>NUCLEOTIDE SEQUENCE [LARGE SCALE GENOMIC DNA]</scope>
    <source>
        <strain evidence="2">RSA 1356</strain>
    </source>
</reference>
<dbReference type="OrthoDB" id="5585178at2759"/>
<gene>
    <name evidence="1" type="ORF">THASP1DRAFT_23600</name>
</gene>
<sequence>IPGSAHDLLHSFFRIYKAAAKTAQMGTAVLEQVTTRIQLLRELLAADALQTLDFHTLVSVGQTGNIDTLRPVYMELASDNTHESCIRIRTDHSYMSTCSILKLRAISGLEDCATEVTELRDVAKLESCTYRWYLEATWSKAIGNLGVDWDNAMEACQLLFDYLTGGDMADFVSEYAQREKVNVGSSCPVSLQSASVPLDKRQQLVEMAQEVAFMQGVDEESSSALVDAVLLGASPLVVHSIIGLIGEDRVCAGANDNVSSAIEQVYQAAFERIIASDVDVAGRLAALIDPLATCGDDSHPWVRRVYTLLCIDTRGLLDDAARLTAQDRFRILDLLDQHASATLAENADVDESDLEMRKIKSIVKGTWHMEIASSDIDTPENKHAWLVQRVDEATDAVQCQAVMRILKQWTGTSAKSAKPDNVSDIWCHILLWMVSQKQYRWCIATRLLLNTESSELEELDKKMLDVLSMPEHGSLHYLQYCLLASDSQLAAKAVVDIRTDLNDPEKAAQFYADGDMHMLLCARGIFTELASTPLLPHILDTLFCCPCGKASTAKVEHPWRDLLISQVAMNLELCGYDELSAHVAARYLGIGGVRVDSIAVRASMMRTMEAAAAGIERRAQLHTKPLPQVYHLDDVQVDGHMLHWIITQTLLC</sequence>
<dbReference type="EMBL" id="KZ992607">
    <property type="protein sequence ID" value="RKP08386.1"/>
    <property type="molecule type" value="Genomic_DNA"/>
</dbReference>
<evidence type="ECO:0000313" key="2">
    <source>
        <dbReference type="Proteomes" id="UP000271241"/>
    </source>
</evidence>
<dbReference type="STRING" id="78915.A0A4P9XQS0"/>
<proteinExistence type="predicted"/>
<keyword evidence="2" id="KW-1185">Reference proteome</keyword>
<name>A0A4P9XQS0_9FUNG</name>
<feature type="non-terminal residue" evidence="1">
    <location>
        <position position="1"/>
    </location>
</feature>
<dbReference type="Proteomes" id="UP000271241">
    <property type="component" value="Unassembled WGS sequence"/>
</dbReference>
<organism evidence="1 2">
    <name type="scientific">Thamnocephalis sphaerospora</name>
    <dbReference type="NCBI Taxonomy" id="78915"/>
    <lineage>
        <taxon>Eukaryota</taxon>
        <taxon>Fungi</taxon>
        <taxon>Fungi incertae sedis</taxon>
        <taxon>Zoopagomycota</taxon>
        <taxon>Zoopagomycotina</taxon>
        <taxon>Zoopagomycetes</taxon>
        <taxon>Zoopagales</taxon>
        <taxon>Sigmoideomycetaceae</taxon>
        <taxon>Thamnocephalis</taxon>
    </lineage>
</organism>
<protein>
    <submittedName>
        <fullName evidence="1">Uncharacterized protein</fullName>
    </submittedName>
</protein>
<accession>A0A4P9XQS0</accession>
<evidence type="ECO:0000313" key="1">
    <source>
        <dbReference type="EMBL" id="RKP08386.1"/>
    </source>
</evidence>